<evidence type="ECO:0000259" key="1">
    <source>
        <dbReference type="Pfam" id="PF03358"/>
    </source>
</evidence>
<dbReference type="PANTHER" id="PTHR30543:SF21">
    <property type="entry name" value="NAD(P)H-DEPENDENT FMN REDUCTASE LOT6"/>
    <property type="match status" value="1"/>
</dbReference>
<dbReference type="PANTHER" id="PTHR30543">
    <property type="entry name" value="CHROMATE REDUCTASE"/>
    <property type="match status" value="1"/>
</dbReference>
<dbReference type="EMBL" id="BAABIL010000038">
    <property type="protein sequence ID" value="GAA4963637.1"/>
    <property type="molecule type" value="Genomic_DNA"/>
</dbReference>
<reference evidence="3" key="1">
    <citation type="journal article" date="2019" name="Int. J. Syst. Evol. Microbiol.">
        <title>The Global Catalogue of Microorganisms (GCM) 10K type strain sequencing project: providing services to taxonomists for standard genome sequencing and annotation.</title>
        <authorList>
            <consortium name="The Broad Institute Genomics Platform"/>
            <consortium name="The Broad Institute Genome Sequencing Center for Infectious Disease"/>
            <person name="Wu L."/>
            <person name="Ma J."/>
        </authorList>
    </citation>
    <scope>NUCLEOTIDE SEQUENCE [LARGE SCALE GENOMIC DNA]</scope>
    <source>
        <strain evidence="3">JCM 18126</strain>
    </source>
</reference>
<dbReference type="Pfam" id="PF03358">
    <property type="entry name" value="FMN_red"/>
    <property type="match status" value="1"/>
</dbReference>
<organism evidence="2 3">
    <name type="scientific">Kineococcus glutinatus</name>
    <dbReference type="NCBI Taxonomy" id="1070872"/>
    <lineage>
        <taxon>Bacteria</taxon>
        <taxon>Bacillati</taxon>
        <taxon>Actinomycetota</taxon>
        <taxon>Actinomycetes</taxon>
        <taxon>Kineosporiales</taxon>
        <taxon>Kineosporiaceae</taxon>
        <taxon>Kineococcus</taxon>
    </lineage>
</organism>
<dbReference type="InterPro" id="IPR005025">
    <property type="entry name" value="FMN_Rdtase-like_dom"/>
</dbReference>
<dbReference type="Proteomes" id="UP001501195">
    <property type="component" value="Unassembled WGS sequence"/>
</dbReference>
<proteinExistence type="predicted"/>
<sequence length="183" mass="18492">MSILVLSGSTRAQSLNTRLARTVAGLLPGATVDADLARLPFYDADVDAAGAPEQVEGLRAAVHAADLVVVVTPEYNGYVPGVLVNALDWLSRPYGRGALRDKPALALSASPGSRGAARALGHLTALLANIGAVVVGAGLAVPHAADSLGEEVSPELLEQLQAVVTAALAALEVSEGADEEDAA</sequence>
<feature type="domain" description="NADPH-dependent FMN reductase-like" evidence="1">
    <location>
        <begin position="1"/>
        <end position="145"/>
    </location>
</feature>
<dbReference type="Gene3D" id="3.40.50.360">
    <property type="match status" value="1"/>
</dbReference>
<gene>
    <name evidence="2" type="ORF">GCM10023225_03660</name>
</gene>
<name>A0ABP9H838_9ACTN</name>
<evidence type="ECO:0000313" key="2">
    <source>
        <dbReference type="EMBL" id="GAA4963637.1"/>
    </source>
</evidence>
<evidence type="ECO:0000313" key="3">
    <source>
        <dbReference type="Proteomes" id="UP001501195"/>
    </source>
</evidence>
<dbReference type="InterPro" id="IPR029039">
    <property type="entry name" value="Flavoprotein-like_sf"/>
</dbReference>
<dbReference type="RefSeq" id="WP_345710606.1">
    <property type="nucleotide sequence ID" value="NZ_BAABIL010000038.1"/>
</dbReference>
<protein>
    <recommendedName>
        <fullName evidence="1">NADPH-dependent FMN reductase-like domain-containing protein</fullName>
    </recommendedName>
</protein>
<comment type="caution">
    <text evidence="2">The sequence shown here is derived from an EMBL/GenBank/DDBJ whole genome shotgun (WGS) entry which is preliminary data.</text>
</comment>
<dbReference type="InterPro" id="IPR050712">
    <property type="entry name" value="NAD(P)H-dep_reductase"/>
</dbReference>
<accession>A0ABP9H838</accession>
<keyword evidence="3" id="KW-1185">Reference proteome</keyword>
<dbReference type="SUPFAM" id="SSF52218">
    <property type="entry name" value="Flavoproteins"/>
    <property type="match status" value="1"/>
</dbReference>